<feature type="region of interest" description="Disordered" evidence="1">
    <location>
        <begin position="389"/>
        <end position="477"/>
    </location>
</feature>
<feature type="compositionally biased region" description="Basic residues" evidence="1">
    <location>
        <begin position="440"/>
        <end position="453"/>
    </location>
</feature>
<evidence type="ECO:0000313" key="3">
    <source>
        <dbReference type="WBParaSite" id="PTRK_0001314100.1"/>
    </source>
</evidence>
<feature type="compositionally biased region" description="Basic residues" evidence="1">
    <location>
        <begin position="463"/>
        <end position="473"/>
    </location>
</feature>
<keyword evidence="2" id="KW-1185">Reference proteome</keyword>
<proteinExistence type="predicted"/>
<dbReference type="STRING" id="131310.A0A0N4ZWS5"/>
<reference evidence="3" key="1">
    <citation type="submission" date="2017-02" db="UniProtKB">
        <authorList>
            <consortium name="WormBaseParasite"/>
        </authorList>
    </citation>
    <scope>IDENTIFICATION</scope>
</reference>
<dbReference type="Proteomes" id="UP000038045">
    <property type="component" value="Unplaced"/>
</dbReference>
<feature type="compositionally biased region" description="Basic residues" evidence="1">
    <location>
        <begin position="406"/>
        <end position="416"/>
    </location>
</feature>
<organism evidence="2 3">
    <name type="scientific">Parastrongyloides trichosuri</name>
    <name type="common">Possum-specific nematode worm</name>
    <dbReference type="NCBI Taxonomy" id="131310"/>
    <lineage>
        <taxon>Eukaryota</taxon>
        <taxon>Metazoa</taxon>
        <taxon>Ecdysozoa</taxon>
        <taxon>Nematoda</taxon>
        <taxon>Chromadorea</taxon>
        <taxon>Rhabditida</taxon>
        <taxon>Tylenchina</taxon>
        <taxon>Panagrolaimomorpha</taxon>
        <taxon>Strongyloidoidea</taxon>
        <taxon>Strongyloididae</taxon>
        <taxon>Parastrongyloides</taxon>
    </lineage>
</organism>
<accession>A0A0N4ZWS5</accession>
<protein>
    <submittedName>
        <fullName evidence="3">Bromo domain-containing protein</fullName>
    </submittedName>
</protein>
<name>A0A0N4ZWS5_PARTI</name>
<feature type="compositionally biased region" description="Low complexity" evidence="1">
    <location>
        <begin position="391"/>
        <end position="401"/>
    </location>
</feature>
<sequence>MLDNFEGKLKQLESNNIQRPASSILINSTQIVMPPLSHSGKYNISGRLLLLFEIERKKKLLMEKLIEKKESSKLQITTPLENTNLVFQTRQEGLKIRIIPENSTGIVQTKLSDVQETTTKNDDETLTIQNIPLSLLLKLVQSNQIKAENEKTTTTTTTVKPKSEDLNSEVLNLQKQLLLALLKEKTESNKDSSLSSISNETLLKLFSNTEQKTTTTTTPEPTTRQHVVLELPKEVLQLFVNSNKESNIEEKDKKSKELSKDDERISLSVVTLLKLLTANRKDENKFKSEEIVPSKNITITSSYKNSHLTTKTLKTTTIKSKDKTYEDNSDEDLIVKSTTKKSNFDNISESKESSEYGIVSSEELTEKPKTTVTTRIKLKKFQTRITKIMSSEENSNNSNESIEVKKKTRITKRHSKASAVTLPLSSNSEELIDTTTMKTSHSRRRRKKNRNSQKHTTLPGTKKNNRRRGKKRKGILDGFNGSQFIMNLIPKLKESFGIEPQIHPLERKINSTTIKSDELLDK</sequence>
<evidence type="ECO:0000313" key="2">
    <source>
        <dbReference type="Proteomes" id="UP000038045"/>
    </source>
</evidence>
<evidence type="ECO:0000256" key="1">
    <source>
        <dbReference type="SAM" id="MobiDB-lite"/>
    </source>
</evidence>
<feature type="compositionally biased region" description="Polar residues" evidence="1">
    <location>
        <begin position="423"/>
        <end position="439"/>
    </location>
</feature>
<dbReference type="WBParaSite" id="PTRK_0001314100.1">
    <property type="protein sequence ID" value="PTRK_0001314100.1"/>
    <property type="gene ID" value="PTRK_0001314100"/>
</dbReference>
<dbReference type="AlphaFoldDB" id="A0A0N4ZWS5"/>